<protein>
    <recommendedName>
        <fullName evidence="3">DUF945 domain-containing protein</fullName>
    </recommendedName>
</protein>
<evidence type="ECO:0000313" key="2">
    <source>
        <dbReference type="Proteomes" id="UP000569732"/>
    </source>
</evidence>
<sequence>MRYLKIITVLLILTGGVYAGWSLMQHRAEEQFKSALYQQGLSKYIQYEELYYDPWEKQLQISGVELIFQAKRSFLGKRPKVTFKAEEAVTNLNQLEAATLNHGYIELKGFKLDLDKHGKLYAALFGKEAIIALVGMGYKQMATDIHIKWEYDPFNQTFAFKGNLTSEEFGHLNLSIKLNSLDNLIKHIAGYRGKTQKLPAAIEKRLNHGELVSFKLSYEDTGMAKRWLTWYPYAEPLPPGYQYSSVIPDSYYSKIARQMKQSGVSAKLADANAKKIKAFIQKPDELTLETTNSEPVIIDVNNWHRTIEELGLTLR</sequence>
<keyword evidence="2" id="KW-1185">Reference proteome</keyword>
<evidence type="ECO:0008006" key="3">
    <source>
        <dbReference type="Google" id="ProtNLM"/>
    </source>
</evidence>
<comment type="caution">
    <text evidence="1">The sequence shown here is derived from an EMBL/GenBank/DDBJ whole genome shotgun (WGS) entry which is preliminary data.</text>
</comment>
<dbReference type="Proteomes" id="UP000569732">
    <property type="component" value="Unassembled WGS sequence"/>
</dbReference>
<evidence type="ECO:0000313" key="1">
    <source>
        <dbReference type="EMBL" id="NYZ68662.1"/>
    </source>
</evidence>
<accession>A0A853IA44</accession>
<proteinExistence type="predicted"/>
<dbReference type="RefSeq" id="WP_219340170.1">
    <property type="nucleotide sequence ID" value="NZ_JACCKB010000047.1"/>
</dbReference>
<name>A0A853IA44_9GAMM</name>
<organism evidence="1 2">
    <name type="scientific">Spartinivicinus marinus</name>
    <dbReference type="NCBI Taxonomy" id="2994442"/>
    <lineage>
        <taxon>Bacteria</taxon>
        <taxon>Pseudomonadati</taxon>
        <taxon>Pseudomonadota</taxon>
        <taxon>Gammaproteobacteria</taxon>
        <taxon>Oceanospirillales</taxon>
        <taxon>Zooshikellaceae</taxon>
        <taxon>Spartinivicinus</taxon>
    </lineage>
</organism>
<reference evidence="1 2" key="1">
    <citation type="submission" date="2020-07" db="EMBL/GenBank/DDBJ databases">
        <title>Endozoicomonas sp. nov., isolated from sediment.</title>
        <authorList>
            <person name="Gu T."/>
        </authorList>
    </citation>
    <scope>NUCLEOTIDE SEQUENCE [LARGE SCALE GENOMIC DNA]</scope>
    <source>
        <strain evidence="1 2">SM1973</strain>
    </source>
</reference>
<dbReference type="EMBL" id="JACCKB010000047">
    <property type="protein sequence ID" value="NYZ68662.1"/>
    <property type="molecule type" value="Genomic_DNA"/>
</dbReference>
<gene>
    <name evidence="1" type="ORF">H0A36_21835</name>
</gene>
<dbReference type="AlphaFoldDB" id="A0A853IA44"/>